<dbReference type="OrthoDB" id="9950534at2759"/>
<accession>A0A8J1LPM4</accession>
<dbReference type="GO" id="GO:0009897">
    <property type="term" value="C:external side of plasma membrane"/>
    <property type="evidence" value="ECO:0000318"/>
    <property type="project" value="GO_Central"/>
</dbReference>
<dbReference type="FunFam" id="2.60.40.10:FF:000651">
    <property type="entry name" value="Fc receptor like 1"/>
    <property type="match status" value="2"/>
</dbReference>
<dbReference type="InterPro" id="IPR036179">
    <property type="entry name" value="Ig-like_dom_sf"/>
</dbReference>
<dbReference type="SMART" id="SM00408">
    <property type="entry name" value="IGc2"/>
    <property type="match status" value="3"/>
</dbReference>
<evidence type="ECO:0000256" key="3">
    <source>
        <dbReference type="ARBA" id="ARBA00023157"/>
    </source>
</evidence>
<dbReference type="GO" id="GO:0006955">
    <property type="term" value="P:immune response"/>
    <property type="evidence" value="ECO:0000318"/>
    <property type="project" value="GO_Central"/>
</dbReference>
<feature type="transmembrane region" description="Helical" evidence="5">
    <location>
        <begin position="334"/>
        <end position="352"/>
    </location>
</feature>
<dbReference type="AlphaFoldDB" id="A0A8J1LPM4"/>
<organism evidence="7 8">
    <name type="scientific">Xenopus laevis</name>
    <name type="common">African clawed frog</name>
    <dbReference type="NCBI Taxonomy" id="8355"/>
    <lineage>
        <taxon>Eukaryota</taxon>
        <taxon>Metazoa</taxon>
        <taxon>Chordata</taxon>
        <taxon>Craniata</taxon>
        <taxon>Vertebrata</taxon>
        <taxon>Euteleostomi</taxon>
        <taxon>Amphibia</taxon>
        <taxon>Batrachia</taxon>
        <taxon>Anura</taxon>
        <taxon>Pipoidea</taxon>
        <taxon>Pipidae</taxon>
        <taxon>Xenopodinae</taxon>
        <taxon>Xenopus</taxon>
        <taxon>Xenopus</taxon>
    </lineage>
</organism>
<evidence type="ECO:0000313" key="8">
    <source>
        <dbReference type="RefSeq" id="XP_041430645.1"/>
    </source>
</evidence>
<feature type="domain" description="Ig-like" evidence="6">
    <location>
        <begin position="10"/>
        <end position="86"/>
    </location>
</feature>
<dbReference type="GO" id="GO:0007166">
    <property type="term" value="P:cell surface receptor signaling pathway"/>
    <property type="evidence" value="ECO:0000318"/>
    <property type="project" value="GO_Central"/>
</dbReference>
<evidence type="ECO:0000259" key="6">
    <source>
        <dbReference type="PROSITE" id="PS50835"/>
    </source>
</evidence>
<dbReference type="PROSITE" id="PS50835">
    <property type="entry name" value="IG_LIKE"/>
    <property type="match status" value="3"/>
</dbReference>
<keyword evidence="2" id="KW-0677">Repeat</keyword>
<dbReference type="Pfam" id="PF13895">
    <property type="entry name" value="Ig_2"/>
    <property type="match status" value="3"/>
</dbReference>
<name>A0A8J1LPM4_XENLA</name>
<dbReference type="InterPro" id="IPR013783">
    <property type="entry name" value="Ig-like_fold"/>
</dbReference>
<keyword evidence="4" id="KW-0393">Immunoglobulin domain</keyword>
<dbReference type="InterPro" id="IPR050488">
    <property type="entry name" value="Ig_Fc_receptor"/>
</dbReference>
<evidence type="ECO:0000256" key="4">
    <source>
        <dbReference type="ARBA" id="ARBA00023319"/>
    </source>
</evidence>
<evidence type="ECO:0000313" key="7">
    <source>
        <dbReference type="Proteomes" id="UP000186698"/>
    </source>
</evidence>
<keyword evidence="3" id="KW-1015">Disulfide bond</keyword>
<dbReference type="PANTHER" id="PTHR11481">
    <property type="entry name" value="IMMUNOGLOBULIN FC RECEPTOR"/>
    <property type="match status" value="1"/>
</dbReference>
<dbReference type="GO" id="GO:0004888">
    <property type="term" value="F:transmembrane signaling receptor activity"/>
    <property type="evidence" value="ECO:0000318"/>
    <property type="project" value="GO_Central"/>
</dbReference>
<dbReference type="InterPro" id="IPR003598">
    <property type="entry name" value="Ig_sub2"/>
</dbReference>
<dbReference type="Proteomes" id="UP000186698">
    <property type="component" value="Chromosome 8S"/>
</dbReference>
<dbReference type="SUPFAM" id="SSF48726">
    <property type="entry name" value="Immunoglobulin"/>
    <property type="match status" value="2"/>
</dbReference>
<dbReference type="InterPro" id="IPR007110">
    <property type="entry name" value="Ig-like_dom"/>
</dbReference>
<protein>
    <submittedName>
        <fullName evidence="8">Fc receptor-like protein 5</fullName>
    </submittedName>
</protein>
<dbReference type="KEGG" id="xla:121397652"/>
<dbReference type="PANTHER" id="PTHR11481:SF110">
    <property type="entry name" value="FC RECEPTOR-LIKE PROTEIN 3"/>
    <property type="match status" value="1"/>
</dbReference>
<keyword evidence="1" id="KW-0732">Signal</keyword>
<evidence type="ECO:0000256" key="5">
    <source>
        <dbReference type="SAM" id="Phobius"/>
    </source>
</evidence>
<keyword evidence="7" id="KW-1185">Reference proteome</keyword>
<keyword evidence="5" id="KW-0472">Membrane</keyword>
<dbReference type="Gene3D" id="2.60.40.10">
    <property type="entry name" value="Immunoglobulins"/>
    <property type="match status" value="3"/>
</dbReference>
<dbReference type="RefSeq" id="XP_041430645.1">
    <property type="nucleotide sequence ID" value="XM_041574711.1"/>
</dbReference>
<feature type="domain" description="Ig-like" evidence="6">
    <location>
        <begin position="237"/>
        <end position="321"/>
    </location>
</feature>
<sequence length="394" mass="44484">MDTAGAAVRPVISFSPNWNPIFSGESVTLTCNVTPTAQGNLRYSWYREGHQIPGDQQSLAGVIHSGDYECEADDSERSEYVGLEVSADMLILQVPLAVHKGDLYEGDSLSLRCHSWPGYRAKDPVFYKDYKIIESPVKLFSLPQIEVRPDQDIEGDHMTITCDTKLSPRRANTELRFAFYRNGHNVQGFSLSNQYGVPSAQLEDSGNYTCDVQTLTGSVRKRSNVTHIQIQELFSWPQIKQSEYPVNRGENMTITCDTDLSPHRETTELQFAFYRNGHNVQGFSSSNQYGVPSAQLEDSGNYTCEVQTPTGSVRKRSNMFTIQKEGSLQNTVRLALSAVIFIIILLIVFYHIKTMEVTYSQETKKNEREIRNEGECTMKMLLIKSLKIEPGIFL</sequence>
<evidence type="ECO:0000256" key="1">
    <source>
        <dbReference type="ARBA" id="ARBA00022729"/>
    </source>
</evidence>
<dbReference type="GeneID" id="121397652"/>
<keyword evidence="5" id="KW-0812">Transmembrane</keyword>
<gene>
    <name evidence="8" type="primary">LOC121397652</name>
</gene>
<proteinExistence type="predicted"/>
<evidence type="ECO:0000256" key="2">
    <source>
        <dbReference type="ARBA" id="ARBA00022737"/>
    </source>
</evidence>
<feature type="domain" description="Ig-like" evidence="6">
    <location>
        <begin position="143"/>
        <end position="226"/>
    </location>
</feature>
<dbReference type="SMART" id="SM00409">
    <property type="entry name" value="IG"/>
    <property type="match status" value="3"/>
</dbReference>
<reference evidence="8" key="1">
    <citation type="submission" date="2025-08" db="UniProtKB">
        <authorList>
            <consortium name="RefSeq"/>
        </authorList>
    </citation>
    <scope>IDENTIFICATION</scope>
    <source>
        <strain evidence="8">J_2021</strain>
        <tissue evidence="8">Erythrocytes</tissue>
    </source>
</reference>
<keyword evidence="5" id="KW-1133">Transmembrane helix</keyword>
<dbReference type="InterPro" id="IPR003599">
    <property type="entry name" value="Ig_sub"/>
</dbReference>